<comment type="caution">
    <text evidence="2">The sequence shown here is derived from an EMBL/GenBank/DDBJ whole genome shotgun (WGS) entry which is preliminary data.</text>
</comment>
<protein>
    <submittedName>
        <fullName evidence="2">NTP transferase domain-containing protein</fullName>
    </submittedName>
</protein>
<keyword evidence="3" id="KW-1185">Reference proteome</keyword>
<keyword evidence="2" id="KW-0808">Transferase</keyword>
<dbReference type="PANTHER" id="PTHR43777">
    <property type="entry name" value="MOLYBDENUM COFACTOR CYTIDYLYLTRANSFERASE"/>
    <property type="match status" value="1"/>
</dbReference>
<evidence type="ECO:0000313" key="3">
    <source>
        <dbReference type="Proteomes" id="UP000723714"/>
    </source>
</evidence>
<dbReference type="CDD" id="cd04182">
    <property type="entry name" value="GT_2_like_f"/>
    <property type="match status" value="1"/>
</dbReference>
<gene>
    <name evidence="2" type="ORF">HGO97_018290</name>
</gene>
<sequence>MKKTGAVLAAAGMSTRMHDFKPMLPFGDSTIIMHIVSMLKNLDLDPIVVVTGYRADEVEEHLFQTGVRFLKNEQYEKTEMFDSIKMGIHEISGDCERILIMPIDLPAIKPETLRQVLMIDAEIVRTVCHDRPGHPIVLRSDVAEKLCQYQGDKGLRGAVRDSGLPVTKVEVEDEGVCRGVNTEDEYQELLEWNYQRGEGYPIRPQVKVRLTANKPFFGPGVYDLLNLVGQTGSLQEACHHMNLSYSKGSKMVKEAERQLGFSITERWAGGPGGGGSRLTEEGLRLLENYSRMVSEVQESTEQIYRKYFGKGFRQEFTGNKKG</sequence>
<dbReference type="PANTHER" id="PTHR43777:SF1">
    <property type="entry name" value="MOLYBDENUM COFACTOR CYTIDYLYLTRANSFERASE"/>
    <property type="match status" value="1"/>
</dbReference>
<dbReference type="GO" id="GO:0016740">
    <property type="term" value="F:transferase activity"/>
    <property type="evidence" value="ECO:0007669"/>
    <property type="project" value="UniProtKB-KW"/>
</dbReference>
<dbReference type="InterPro" id="IPR025877">
    <property type="entry name" value="MobA-like_NTP_Trfase"/>
</dbReference>
<name>A0ABS6D822_9FIRM</name>
<dbReference type="Pfam" id="PF12804">
    <property type="entry name" value="NTP_transf_3"/>
    <property type="match status" value="1"/>
</dbReference>
<feature type="domain" description="MobA-like NTP transferase" evidence="1">
    <location>
        <begin position="6"/>
        <end position="160"/>
    </location>
</feature>
<dbReference type="Proteomes" id="UP000723714">
    <property type="component" value="Unassembled WGS sequence"/>
</dbReference>
<dbReference type="EMBL" id="JABACJ020000022">
    <property type="protein sequence ID" value="MBU3877757.1"/>
    <property type="molecule type" value="Genomic_DNA"/>
</dbReference>
<accession>A0ABS6D822</accession>
<evidence type="ECO:0000259" key="1">
    <source>
        <dbReference type="Pfam" id="PF12804"/>
    </source>
</evidence>
<evidence type="ECO:0000313" key="2">
    <source>
        <dbReference type="EMBL" id="MBU3877757.1"/>
    </source>
</evidence>
<reference evidence="2 3" key="1">
    <citation type="submission" date="2021-06" db="EMBL/GenBank/DDBJ databases">
        <title>Faecalicatena sp. nov. isolated from porcine feces.</title>
        <authorList>
            <person name="Oh B.S."/>
            <person name="Lee J.H."/>
        </authorList>
    </citation>
    <scope>NUCLEOTIDE SEQUENCE [LARGE SCALE GENOMIC DNA]</scope>
    <source>
        <strain evidence="2 3">AGMB00832</strain>
    </source>
</reference>
<organism evidence="2 3">
    <name type="scientific">Faecalicatena faecalis</name>
    <dbReference type="NCBI Taxonomy" id="2726362"/>
    <lineage>
        <taxon>Bacteria</taxon>
        <taxon>Bacillati</taxon>
        <taxon>Bacillota</taxon>
        <taxon>Clostridia</taxon>
        <taxon>Lachnospirales</taxon>
        <taxon>Lachnospiraceae</taxon>
        <taxon>Faecalicatena</taxon>
    </lineage>
</organism>
<proteinExistence type="predicted"/>
<dbReference type="RefSeq" id="WP_216244375.1">
    <property type="nucleotide sequence ID" value="NZ_JABACJ020000022.1"/>
</dbReference>